<dbReference type="EMBL" id="JAGPXD010000001">
    <property type="protein sequence ID" value="KAH7376763.1"/>
    <property type="molecule type" value="Genomic_DNA"/>
</dbReference>
<reference evidence="2" key="1">
    <citation type="journal article" date="2021" name="Nat. Commun.">
        <title>Genetic determinants of endophytism in the Arabidopsis root mycobiome.</title>
        <authorList>
            <person name="Mesny F."/>
            <person name="Miyauchi S."/>
            <person name="Thiergart T."/>
            <person name="Pickel B."/>
            <person name="Atanasova L."/>
            <person name="Karlsson M."/>
            <person name="Huettel B."/>
            <person name="Barry K.W."/>
            <person name="Haridas S."/>
            <person name="Chen C."/>
            <person name="Bauer D."/>
            <person name="Andreopoulos W."/>
            <person name="Pangilinan J."/>
            <person name="LaButti K."/>
            <person name="Riley R."/>
            <person name="Lipzen A."/>
            <person name="Clum A."/>
            <person name="Drula E."/>
            <person name="Henrissat B."/>
            <person name="Kohler A."/>
            <person name="Grigoriev I.V."/>
            <person name="Martin F.M."/>
            <person name="Hacquard S."/>
        </authorList>
    </citation>
    <scope>NUCLEOTIDE SEQUENCE</scope>
    <source>
        <strain evidence="2">MPI-CAGE-AT-0016</strain>
    </source>
</reference>
<dbReference type="SUPFAM" id="SSF51182">
    <property type="entry name" value="RmlC-like cupins"/>
    <property type="match status" value="1"/>
</dbReference>
<proteinExistence type="predicted"/>
<dbReference type="OrthoDB" id="2588190at2759"/>
<dbReference type="Proteomes" id="UP000813385">
    <property type="component" value="Unassembled WGS sequence"/>
</dbReference>
<gene>
    <name evidence="2" type="ORF">B0T11DRAFT_272899</name>
</gene>
<name>A0A8K0TQY3_9PEZI</name>
<sequence>MSVPVRTTPPDARTSYIIDQLEGERITIPGSKGVFRILASSKQTNGGIAVFSSGAVLSDAPGFHYHEEAHDIFIVTKGFLKLWNGDKCRIMGPGDFAYVPPNVIHNPELMGPHTETIGLVAPGDWIDFFRYVGETYEGVIVPEHDNRNLGAMLGQKMMVAKDRFDVHFKRDYQAPPVGDWLDTENVLPEPGKEYFLRANTGPRWILGGVISRPFIHAAQTGGKFAISSIESSHIYGKSPLTQWLTFATVDHCFCVMEGLLRVKIKGGDETWTDVREGQTLVISAGEAFQLDFGSRFVRVWSFTNGRGVEELMRSAGSSYASFVLPEEAESWDEEKFKGACKELSVEQQS</sequence>
<dbReference type="InterPro" id="IPR014710">
    <property type="entry name" value="RmlC-like_jellyroll"/>
</dbReference>
<evidence type="ECO:0000313" key="2">
    <source>
        <dbReference type="EMBL" id="KAH7376763.1"/>
    </source>
</evidence>
<dbReference type="InterPro" id="IPR053146">
    <property type="entry name" value="QDO-like"/>
</dbReference>
<dbReference type="InterPro" id="IPR011051">
    <property type="entry name" value="RmlC_Cupin_sf"/>
</dbReference>
<comment type="caution">
    <text evidence="2">The sequence shown here is derived from an EMBL/GenBank/DDBJ whole genome shotgun (WGS) entry which is preliminary data.</text>
</comment>
<dbReference type="PANTHER" id="PTHR36440">
    <property type="entry name" value="PUTATIVE (AFU_ORTHOLOGUE AFUA_8G07350)-RELATED"/>
    <property type="match status" value="1"/>
</dbReference>
<dbReference type="Gene3D" id="2.60.120.10">
    <property type="entry name" value="Jelly Rolls"/>
    <property type="match status" value="2"/>
</dbReference>
<dbReference type="Pfam" id="PF07883">
    <property type="entry name" value="Cupin_2"/>
    <property type="match status" value="1"/>
</dbReference>
<evidence type="ECO:0000313" key="3">
    <source>
        <dbReference type="Proteomes" id="UP000813385"/>
    </source>
</evidence>
<dbReference type="PANTHER" id="PTHR36440:SF1">
    <property type="entry name" value="PUTATIVE (AFU_ORTHOLOGUE AFUA_8G07350)-RELATED"/>
    <property type="match status" value="1"/>
</dbReference>
<protein>
    <submittedName>
        <fullName evidence="2">Cupin domain-containing protein</fullName>
    </submittedName>
</protein>
<keyword evidence="3" id="KW-1185">Reference proteome</keyword>
<dbReference type="InterPro" id="IPR013096">
    <property type="entry name" value="Cupin_2"/>
</dbReference>
<accession>A0A8K0TQY3</accession>
<organism evidence="2 3">
    <name type="scientific">Plectosphaerella cucumerina</name>
    <dbReference type="NCBI Taxonomy" id="40658"/>
    <lineage>
        <taxon>Eukaryota</taxon>
        <taxon>Fungi</taxon>
        <taxon>Dikarya</taxon>
        <taxon>Ascomycota</taxon>
        <taxon>Pezizomycotina</taxon>
        <taxon>Sordariomycetes</taxon>
        <taxon>Hypocreomycetidae</taxon>
        <taxon>Glomerellales</taxon>
        <taxon>Plectosphaerellaceae</taxon>
        <taxon>Plectosphaerella</taxon>
    </lineage>
</organism>
<feature type="domain" description="Cupin type-2" evidence="1">
    <location>
        <begin position="61"/>
        <end position="111"/>
    </location>
</feature>
<dbReference type="CDD" id="cd02215">
    <property type="entry name" value="cupin_QDO_N_C"/>
    <property type="match status" value="1"/>
</dbReference>
<evidence type="ECO:0000259" key="1">
    <source>
        <dbReference type="Pfam" id="PF07883"/>
    </source>
</evidence>
<dbReference type="AlphaFoldDB" id="A0A8K0TQY3"/>